<dbReference type="SUPFAM" id="SSF55874">
    <property type="entry name" value="ATPase domain of HSP90 chaperone/DNA topoisomerase II/histidine kinase"/>
    <property type="match status" value="1"/>
</dbReference>
<dbReference type="InterPro" id="IPR001610">
    <property type="entry name" value="PAC"/>
</dbReference>
<evidence type="ECO:0000256" key="4">
    <source>
        <dbReference type="ARBA" id="ARBA00012438"/>
    </source>
</evidence>
<dbReference type="InterPro" id="IPR003661">
    <property type="entry name" value="HisK_dim/P_dom"/>
</dbReference>
<dbReference type="SMART" id="SM00448">
    <property type="entry name" value="REC"/>
    <property type="match status" value="2"/>
</dbReference>
<evidence type="ECO:0000256" key="5">
    <source>
        <dbReference type="ARBA" id="ARBA00022475"/>
    </source>
</evidence>
<dbReference type="Proteomes" id="UP000184315">
    <property type="component" value="Unassembled WGS sequence"/>
</dbReference>
<dbReference type="PANTHER" id="PTHR45339:SF1">
    <property type="entry name" value="HYBRID SIGNAL TRANSDUCTION HISTIDINE KINASE J"/>
    <property type="match status" value="1"/>
</dbReference>
<dbReference type="InterPro" id="IPR000014">
    <property type="entry name" value="PAS"/>
</dbReference>
<dbReference type="CDD" id="cd00130">
    <property type="entry name" value="PAS"/>
    <property type="match status" value="2"/>
</dbReference>
<dbReference type="InterPro" id="IPR003594">
    <property type="entry name" value="HATPase_dom"/>
</dbReference>
<dbReference type="InterPro" id="IPR004358">
    <property type="entry name" value="Sig_transdc_His_kin-like_C"/>
</dbReference>
<dbReference type="Pfam" id="PF08447">
    <property type="entry name" value="PAS_3"/>
    <property type="match status" value="2"/>
</dbReference>
<feature type="domain" description="Response regulatory" evidence="20">
    <location>
        <begin position="863"/>
        <end position="984"/>
    </location>
</feature>
<evidence type="ECO:0000256" key="18">
    <source>
        <dbReference type="SAM" id="Phobius"/>
    </source>
</evidence>
<dbReference type="Pfam" id="PF05227">
    <property type="entry name" value="CHASE3"/>
    <property type="match status" value="1"/>
</dbReference>
<comment type="subcellular location">
    <subcellularLocation>
        <location evidence="2">Cell membrane</location>
        <topology evidence="2">Multi-pass membrane protein</topology>
    </subcellularLocation>
</comment>
<dbReference type="RefSeq" id="WP_083579911.1">
    <property type="nucleotide sequence ID" value="NZ_LN889782.1"/>
</dbReference>
<keyword evidence="5" id="KW-1003">Cell membrane</keyword>
<dbReference type="SMART" id="SM00388">
    <property type="entry name" value="HisKA"/>
    <property type="match status" value="1"/>
</dbReference>
<keyword evidence="11" id="KW-0067">ATP-binding</keyword>
<dbReference type="Gene3D" id="1.10.287.130">
    <property type="match status" value="1"/>
</dbReference>
<keyword evidence="7 24" id="KW-0808">Transferase</keyword>
<dbReference type="InterPro" id="IPR007891">
    <property type="entry name" value="CHASE3"/>
</dbReference>
<feature type="domain" description="PAS" evidence="21">
    <location>
        <begin position="236"/>
        <end position="306"/>
    </location>
</feature>
<dbReference type="InterPro" id="IPR005467">
    <property type="entry name" value="His_kinase_dom"/>
</dbReference>
<evidence type="ECO:0000256" key="11">
    <source>
        <dbReference type="ARBA" id="ARBA00022840"/>
    </source>
</evidence>
<dbReference type="SMART" id="SM00086">
    <property type="entry name" value="PAC"/>
    <property type="match status" value="2"/>
</dbReference>
<keyword evidence="25" id="KW-1185">Reference proteome</keyword>
<feature type="domain" description="Response regulatory" evidence="20">
    <location>
        <begin position="1015"/>
        <end position="1132"/>
    </location>
</feature>
<feature type="modified residue" description="Phosphohistidine" evidence="16">
    <location>
        <position position="1216"/>
    </location>
</feature>
<dbReference type="SMART" id="SM00073">
    <property type="entry name" value="HPT"/>
    <property type="match status" value="1"/>
</dbReference>
<reference evidence="25" key="1">
    <citation type="submission" date="2015-10" db="EMBL/GenBank/DDBJ databases">
        <authorList>
            <person name="Regsiter A."/>
            <person name="william w."/>
        </authorList>
    </citation>
    <scope>NUCLEOTIDE SEQUENCE [LARGE SCALE GENOMIC DNA]</scope>
</reference>
<dbReference type="GO" id="GO:0005524">
    <property type="term" value="F:ATP binding"/>
    <property type="evidence" value="ECO:0007669"/>
    <property type="project" value="UniProtKB-KW"/>
</dbReference>
<dbReference type="Gene3D" id="3.40.50.2300">
    <property type="match status" value="2"/>
</dbReference>
<dbReference type="NCBIfam" id="TIGR00229">
    <property type="entry name" value="sensory_box"/>
    <property type="match status" value="2"/>
</dbReference>
<dbReference type="STRING" id="671072.PL9214290841"/>
<dbReference type="InterPro" id="IPR013655">
    <property type="entry name" value="PAS_fold_3"/>
</dbReference>
<keyword evidence="13" id="KW-0902">Two-component regulatory system</keyword>
<dbReference type="FunFam" id="1.10.287.130:FF:000003">
    <property type="entry name" value="Histidine kinase"/>
    <property type="match status" value="1"/>
</dbReference>
<dbReference type="AlphaFoldDB" id="A0A1J1LGV1"/>
<dbReference type="EC" id="2.7.13.3" evidence="4"/>
<dbReference type="Gene3D" id="3.30.450.20">
    <property type="entry name" value="PAS domain"/>
    <property type="match status" value="3"/>
</dbReference>
<evidence type="ECO:0000256" key="15">
    <source>
        <dbReference type="ARBA" id="ARBA00074306"/>
    </source>
</evidence>
<keyword evidence="10 24" id="KW-0418">Kinase</keyword>
<dbReference type="PROSITE" id="PS50113">
    <property type="entry name" value="PAC"/>
    <property type="match status" value="1"/>
</dbReference>
<dbReference type="SUPFAM" id="SSF52172">
    <property type="entry name" value="CheY-like"/>
    <property type="match status" value="2"/>
</dbReference>
<feature type="transmembrane region" description="Helical" evidence="18">
    <location>
        <begin position="196"/>
        <end position="219"/>
    </location>
</feature>
<dbReference type="PRINTS" id="PR00344">
    <property type="entry name" value="BCTRLSENSOR"/>
</dbReference>
<dbReference type="Pfam" id="PF01627">
    <property type="entry name" value="Hpt"/>
    <property type="match status" value="1"/>
</dbReference>
<feature type="modified residue" description="4-aspartylphosphate" evidence="17">
    <location>
        <position position="1064"/>
    </location>
</feature>
<evidence type="ECO:0000256" key="7">
    <source>
        <dbReference type="ARBA" id="ARBA00022679"/>
    </source>
</evidence>
<evidence type="ECO:0000313" key="25">
    <source>
        <dbReference type="Proteomes" id="UP000184315"/>
    </source>
</evidence>
<dbReference type="PROSITE" id="PS50894">
    <property type="entry name" value="HPT"/>
    <property type="match status" value="1"/>
</dbReference>
<evidence type="ECO:0000256" key="17">
    <source>
        <dbReference type="PROSITE-ProRule" id="PRU00169"/>
    </source>
</evidence>
<dbReference type="Pfam" id="PF00072">
    <property type="entry name" value="Response_reg"/>
    <property type="match status" value="2"/>
</dbReference>
<evidence type="ECO:0000259" key="20">
    <source>
        <dbReference type="PROSITE" id="PS50110"/>
    </source>
</evidence>
<evidence type="ECO:0000259" key="22">
    <source>
        <dbReference type="PROSITE" id="PS50113"/>
    </source>
</evidence>
<dbReference type="Pfam" id="PF02518">
    <property type="entry name" value="HATPase_c"/>
    <property type="match status" value="1"/>
</dbReference>
<dbReference type="CDD" id="cd16922">
    <property type="entry name" value="HATPase_EvgS-ArcB-TorS-like"/>
    <property type="match status" value="1"/>
</dbReference>
<evidence type="ECO:0000256" key="2">
    <source>
        <dbReference type="ARBA" id="ARBA00004651"/>
    </source>
</evidence>
<dbReference type="SMART" id="SM00091">
    <property type="entry name" value="PAS"/>
    <property type="match status" value="2"/>
</dbReference>
<evidence type="ECO:0000256" key="13">
    <source>
        <dbReference type="ARBA" id="ARBA00023012"/>
    </source>
</evidence>
<dbReference type="InterPro" id="IPR011006">
    <property type="entry name" value="CheY-like_superfamily"/>
</dbReference>
<evidence type="ECO:0000256" key="9">
    <source>
        <dbReference type="ARBA" id="ARBA00022741"/>
    </source>
</evidence>
<dbReference type="InterPro" id="IPR008207">
    <property type="entry name" value="Sig_transdc_His_kin_Hpt_dom"/>
</dbReference>
<dbReference type="SUPFAM" id="SSF47384">
    <property type="entry name" value="Homodimeric domain of signal transducing histidine kinase"/>
    <property type="match status" value="1"/>
</dbReference>
<evidence type="ECO:0000256" key="16">
    <source>
        <dbReference type="PROSITE-ProRule" id="PRU00110"/>
    </source>
</evidence>
<keyword evidence="8 18" id="KW-0812">Transmembrane</keyword>
<evidence type="ECO:0000256" key="12">
    <source>
        <dbReference type="ARBA" id="ARBA00022989"/>
    </source>
</evidence>
<evidence type="ECO:0000256" key="3">
    <source>
        <dbReference type="ARBA" id="ARBA00006402"/>
    </source>
</evidence>
<comment type="catalytic activity">
    <reaction evidence="1">
        <text>ATP + protein L-histidine = ADP + protein N-phospho-L-histidine.</text>
        <dbReference type="EC" id="2.7.13.3"/>
    </reaction>
</comment>
<dbReference type="GO" id="GO:0000155">
    <property type="term" value="F:phosphorelay sensor kinase activity"/>
    <property type="evidence" value="ECO:0007669"/>
    <property type="project" value="InterPro"/>
</dbReference>
<evidence type="ECO:0000256" key="10">
    <source>
        <dbReference type="ARBA" id="ARBA00022777"/>
    </source>
</evidence>
<keyword evidence="12 18" id="KW-1133">Transmembrane helix</keyword>
<feature type="transmembrane region" description="Helical" evidence="18">
    <location>
        <begin position="20"/>
        <end position="42"/>
    </location>
</feature>
<gene>
    <name evidence="24" type="ORF">PL9214290841</name>
</gene>
<dbReference type="PROSITE" id="PS50112">
    <property type="entry name" value="PAS"/>
    <property type="match status" value="2"/>
</dbReference>
<evidence type="ECO:0000256" key="6">
    <source>
        <dbReference type="ARBA" id="ARBA00022553"/>
    </source>
</evidence>
<evidence type="ECO:0000259" key="19">
    <source>
        <dbReference type="PROSITE" id="PS50109"/>
    </source>
</evidence>
<evidence type="ECO:0000313" key="24">
    <source>
        <dbReference type="EMBL" id="CUR31250.1"/>
    </source>
</evidence>
<dbReference type="Pfam" id="PF00512">
    <property type="entry name" value="HisKA"/>
    <property type="match status" value="1"/>
</dbReference>
<evidence type="ECO:0000256" key="8">
    <source>
        <dbReference type="ARBA" id="ARBA00022692"/>
    </source>
</evidence>
<dbReference type="CDD" id="cd00082">
    <property type="entry name" value="HisKA"/>
    <property type="match status" value="1"/>
</dbReference>
<dbReference type="InterPro" id="IPR036097">
    <property type="entry name" value="HisK_dim/P_sf"/>
</dbReference>
<dbReference type="InterPro" id="IPR001789">
    <property type="entry name" value="Sig_transdc_resp-reg_receiver"/>
</dbReference>
<organism evidence="24 25">
    <name type="scientific">Planktothrix tepida PCC 9214</name>
    <dbReference type="NCBI Taxonomy" id="671072"/>
    <lineage>
        <taxon>Bacteria</taxon>
        <taxon>Bacillati</taxon>
        <taxon>Cyanobacteriota</taxon>
        <taxon>Cyanophyceae</taxon>
        <taxon>Oscillatoriophycideae</taxon>
        <taxon>Oscillatoriales</taxon>
        <taxon>Microcoleaceae</taxon>
        <taxon>Planktothrix</taxon>
    </lineage>
</organism>
<dbReference type="InterPro" id="IPR035965">
    <property type="entry name" value="PAS-like_dom_sf"/>
</dbReference>
<evidence type="ECO:0000256" key="14">
    <source>
        <dbReference type="ARBA" id="ARBA00023136"/>
    </source>
</evidence>
<keyword evidence="14 18" id="KW-0472">Membrane</keyword>
<dbReference type="SUPFAM" id="SSF55785">
    <property type="entry name" value="PYP-like sensor domain (PAS domain)"/>
    <property type="match status" value="3"/>
</dbReference>
<dbReference type="PROSITE" id="PS50109">
    <property type="entry name" value="HIS_KIN"/>
    <property type="match status" value="1"/>
</dbReference>
<dbReference type="Gene3D" id="3.30.565.10">
    <property type="entry name" value="Histidine kinase-like ATPase, C-terminal domain"/>
    <property type="match status" value="1"/>
</dbReference>
<evidence type="ECO:0000259" key="21">
    <source>
        <dbReference type="PROSITE" id="PS50112"/>
    </source>
</evidence>
<dbReference type="InterPro" id="IPR036890">
    <property type="entry name" value="HATPase_C_sf"/>
</dbReference>
<feature type="modified residue" description="4-aspartylphosphate" evidence="17">
    <location>
        <position position="917"/>
    </location>
</feature>
<evidence type="ECO:0000256" key="1">
    <source>
        <dbReference type="ARBA" id="ARBA00000085"/>
    </source>
</evidence>
<dbReference type="OrthoDB" id="5389090at2"/>
<dbReference type="PANTHER" id="PTHR45339">
    <property type="entry name" value="HYBRID SIGNAL TRANSDUCTION HISTIDINE KINASE J"/>
    <property type="match status" value="1"/>
</dbReference>
<feature type="domain" description="HPt" evidence="23">
    <location>
        <begin position="1177"/>
        <end position="1270"/>
    </location>
</feature>
<dbReference type="CDD" id="cd00088">
    <property type="entry name" value="HPT"/>
    <property type="match status" value="1"/>
</dbReference>
<evidence type="ECO:0000259" key="23">
    <source>
        <dbReference type="PROSITE" id="PS50894"/>
    </source>
</evidence>
<feature type="domain" description="Histidine kinase" evidence="19">
    <location>
        <begin position="625"/>
        <end position="846"/>
    </location>
</feature>
<dbReference type="Gene3D" id="1.20.120.160">
    <property type="entry name" value="HPT domain"/>
    <property type="match status" value="1"/>
</dbReference>
<dbReference type="GO" id="GO:0005886">
    <property type="term" value="C:plasma membrane"/>
    <property type="evidence" value="ECO:0007669"/>
    <property type="project" value="UniProtKB-SubCell"/>
</dbReference>
<dbReference type="EMBL" id="CZDF01000132">
    <property type="protein sequence ID" value="CUR31250.1"/>
    <property type="molecule type" value="Genomic_DNA"/>
</dbReference>
<dbReference type="SMART" id="SM00387">
    <property type="entry name" value="HATPase_c"/>
    <property type="match status" value="1"/>
</dbReference>
<feature type="domain" description="PAS" evidence="21">
    <location>
        <begin position="363"/>
        <end position="433"/>
    </location>
</feature>
<keyword evidence="6 17" id="KW-0597">Phosphoprotein</keyword>
<accession>A0A1J1LGV1</accession>
<name>A0A1J1LGV1_9CYAN</name>
<sequence length="1274" mass="144061">MNTDFTNSLPKWLKFIQRYRASLIIGIPISSLTIGLVIVAIFQYQSQEARNGVRHSYLVRNQAQELLTQVLTAEMGVKDYALTRQKHYLNIYQETLKNLPSSIKKLKDLVAEKSNQTAQIQKIETAINQSQELLKLYLNTTQSPNPSPNQSLFLQNLLKKTGIQMQITRQDINQFISEEERLLELGRSLQNQQTKLIWISMFVVTGMGIIGSGFAIYLMQKLDQKLAMQIAKTHAQERLFRDTFEQAAVGIGHISLSGKWLKVNQKFCDIVGYSRDELLRCKLFDITHSDDAEAELYLFQKLIDQEIPSYSIEKRYLRKNGSIVWINLTVSLGSWLDRSPYWQGEEKRYGITVIEDITSRKELELERDRFFELSVDFLMIANRDRKLKRVSPSAEKILGFTPQELLQTSFLSLVHPDDLSFVEQTISDENTQEALIVSFETRLRCKDNSYKWIAWNCVRVASSGLMYGTGRNITERKQIEDAIERERQQLRQIITHAPVAMAMFDREMGYIAYSDKWLSDFGLVGLKQQSSPLKSPYPEAFPKMPDTWKKAFKQVLKGEIISSAEDVFYDADGTKGIIRWAIHPWYEPNEQIGGAVIAADRIDELVEAREAALENARIKSQFLANMSHEIRTPMNGVMGMAGLLLKTELTPKQQDFVQSVRMSAEHLLAIINDILDFSKLEAGEMKLESLDFDLENCLETVIDLVATQAEEKGLQLAIIVDLEVPRPLRGDPGRVRQVLLNLLGNGIKFTSQGEVVVRVKQLSSTSKMTLLRFEVSDTGIGISTEGQEKLFQCFSQLDASTTRQYGGTGLGLVISKQLVNLMGGEIGVESQLGQGSTFWFTAQFLTGEATRNRLVPPSLMNLKLLAVDSSATIRQAIRYLTQSWGMQLDEAMDGESALTLLRQAATQGEPYHAAIFDQQLLRGNGENVADVIRRDRNLSQTKLVLMTMMNQRDLAEQMLQQGIASYLIKPVRASRLFDALLTAMANQISSSLQQQRQDASAYRQGKDTQPKTPLRILLAEDHPINQQVILNQLSLLGYEADLANNGQEALEILSQKTYDVVFMDCQMPLLDGYATTRQLRLQEHDRRHTIIIALTAHALPADREKCLAAGMDDYLSKPVEPEDLEAVLMKWAQVIHSKSHQPQILGTSGLTKAKIPSSSADQTPLNVERLRTISGGKKDFQKKLLAVYLDRTHQDFSQIEIALTDQDFASLRQYAHRLKGSSANVGATIISQLAYQLENATQQQNLSLCSQLITKIEQNLETLKVYIDEYLNQI</sequence>
<dbReference type="CDD" id="cd17546">
    <property type="entry name" value="REC_hyHK_CKI1_RcsC-like"/>
    <property type="match status" value="1"/>
</dbReference>
<dbReference type="PROSITE" id="PS50110">
    <property type="entry name" value="RESPONSE_REGULATORY"/>
    <property type="match status" value="2"/>
</dbReference>
<dbReference type="SUPFAM" id="SSF47226">
    <property type="entry name" value="Histidine-containing phosphotransfer domain, HPT domain"/>
    <property type="match status" value="1"/>
</dbReference>
<feature type="domain" description="PAC" evidence="22">
    <location>
        <begin position="310"/>
        <end position="369"/>
    </location>
</feature>
<dbReference type="CDD" id="cd19410">
    <property type="entry name" value="HK9-like_sensor"/>
    <property type="match status" value="1"/>
</dbReference>
<protein>
    <recommendedName>
        <fullName evidence="15">Circadian input-output histidine kinase CikA</fullName>
        <ecNumber evidence="4">2.7.13.3</ecNumber>
    </recommendedName>
</protein>
<dbReference type="InterPro" id="IPR000700">
    <property type="entry name" value="PAS-assoc_C"/>
</dbReference>
<comment type="similarity">
    <text evidence="3">In the N-terminal section; belongs to the phytochrome family.</text>
</comment>
<dbReference type="InterPro" id="IPR036641">
    <property type="entry name" value="HPT_dom_sf"/>
</dbReference>
<proteinExistence type="inferred from homology"/>
<dbReference type="FunFam" id="3.30.565.10:FF:000010">
    <property type="entry name" value="Sensor histidine kinase RcsC"/>
    <property type="match status" value="1"/>
</dbReference>
<keyword evidence="9" id="KW-0547">Nucleotide-binding</keyword>